<comment type="caution">
    <text evidence="7">The sequence shown here is derived from an EMBL/GenBank/DDBJ whole genome shotgun (WGS) entry which is preliminary data.</text>
</comment>
<dbReference type="RefSeq" id="WP_382260163.1">
    <property type="nucleotide sequence ID" value="NZ_JBHTBX010000019.1"/>
</dbReference>
<dbReference type="EMBL" id="JBHTBX010000019">
    <property type="protein sequence ID" value="MFC7436496.1"/>
    <property type="molecule type" value="Genomic_DNA"/>
</dbReference>
<feature type="transmembrane region" description="Helical" evidence="5">
    <location>
        <begin position="73"/>
        <end position="97"/>
    </location>
</feature>
<evidence type="ECO:0000259" key="6">
    <source>
        <dbReference type="Pfam" id="PF04138"/>
    </source>
</evidence>
<organism evidence="7 8">
    <name type="scientific">Hydrogenophaga bisanensis</name>
    <dbReference type="NCBI Taxonomy" id="439611"/>
    <lineage>
        <taxon>Bacteria</taxon>
        <taxon>Pseudomonadati</taxon>
        <taxon>Pseudomonadota</taxon>
        <taxon>Betaproteobacteria</taxon>
        <taxon>Burkholderiales</taxon>
        <taxon>Comamonadaceae</taxon>
        <taxon>Hydrogenophaga</taxon>
    </lineage>
</organism>
<reference evidence="8" key="1">
    <citation type="journal article" date="2019" name="Int. J. Syst. Evol. Microbiol.">
        <title>The Global Catalogue of Microorganisms (GCM) 10K type strain sequencing project: providing services to taxonomists for standard genome sequencing and annotation.</title>
        <authorList>
            <consortium name="The Broad Institute Genomics Platform"/>
            <consortium name="The Broad Institute Genome Sequencing Center for Infectious Disease"/>
            <person name="Wu L."/>
            <person name="Ma J."/>
        </authorList>
    </citation>
    <scope>NUCLEOTIDE SEQUENCE [LARGE SCALE GENOMIC DNA]</scope>
    <source>
        <strain evidence="8">CCUG 54518</strain>
    </source>
</reference>
<feature type="transmembrane region" description="Helical" evidence="5">
    <location>
        <begin position="103"/>
        <end position="122"/>
    </location>
</feature>
<evidence type="ECO:0000256" key="2">
    <source>
        <dbReference type="ARBA" id="ARBA00022692"/>
    </source>
</evidence>
<evidence type="ECO:0000313" key="7">
    <source>
        <dbReference type="EMBL" id="MFC7436496.1"/>
    </source>
</evidence>
<keyword evidence="4 5" id="KW-0472">Membrane</keyword>
<sequence>MKIALLYALLAAVATVANIGSQDVVVRLYDGPLHLMASVVVGTGVGLVVKYVLDKRYIFRFQARDVAHDSRTFALYTVMGLLTTVIFWGFEFGFHWLYGTDEMRYMGGVIGLAIGYVTKYHLDKRYVFKAEAA</sequence>
<evidence type="ECO:0000256" key="3">
    <source>
        <dbReference type="ARBA" id="ARBA00022989"/>
    </source>
</evidence>
<keyword evidence="3 5" id="KW-1133">Transmembrane helix</keyword>
<dbReference type="Pfam" id="PF04138">
    <property type="entry name" value="GtrA_DPMS_TM"/>
    <property type="match status" value="1"/>
</dbReference>
<evidence type="ECO:0000256" key="5">
    <source>
        <dbReference type="SAM" id="Phobius"/>
    </source>
</evidence>
<dbReference type="Proteomes" id="UP001596495">
    <property type="component" value="Unassembled WGS sequence"/>
</dbReference>
<accession>A0ABW2REG7</accession>
<feature type="transmembrane region" description="Helical" evidence="5">
    <location>
        <begin position="33"/>
        <end position="53"/>
    </location>
</feature>
<evidence type="ECO:0000256" key="1">
    <source>
        <dbReference type="ARBA" id="ARBA00004141"/>
    </source>
</evidence>
<keyword evidence="8" id="KW-1185">Reference proteome</keyword>
<protein>
    <submittedName>
        <fullName evidence="7">GtrA family protein</fullName>
    </submittedName>
</protein>
<name>A0ABW2REG7_9BURK</name>
<dbReference type="InterPro" id="IPR007267">
    <property type="entry name" value="GtrA_DPMS_TM"/>
</dbReference>
<proteinExistence type="predicted"/>
<comment type="subcellular location">
    <subcellularLocation>
        <location evidence="1">Membrane</location>
        <topology evidence="1">Multi-pass membrane protein</topology>
    </subcellularLocation>
</comment>
<feature type="domain" description="GtrA/DPMS transmembrane" evidence="6">
    <location>
        <begin position="7"/>
        <end position="128"/>
    </location>
</feature>
<evidence type="ECO:0000313" key="8">
    <source>
        <dbReference type="Proteomes" id="UP001596495"/>
    </source>
</evidence>
<gene>
    <name evidence="7" type="ORF">ACFQNJ_18465</name>
</gene>
<dbReference type="NCBIfam" id="NF037976">
    <property type="entry name" value="gtrA_1"/>
    <property type="match status" value="1"/>
</dbReference>
<keyword evidence="2 5" id="KW-0812">Transmembrane</keyword>
<evidence type="ECO:0000256" key="4">
    <source>
        <dbReference type="ARBA" id="ARBA00023136"/>
    </source>
</evidence>